<evidence type="ECO:0000313" key="2">
    <source>
        <dbReference type="Proteomes" id="UP000509704"/>
    </source>
</evidence>
<dbReference type="AlphaFoldDB" id="A0A7H9B1J4"/>
<evidence type="ECO:0000313" key="1">
    <source>
        <dbReference type="EMBL" id="QLG71839.1"/>
    </source>
</evidence>
<organism evidence="1 2">
    <name type="scientific">Zygotorulaspora mrakii</name>
    <name type="common">Zygosaccharomyces mrakii</name>
    <dbReference type="NCBI Taxonomy" id="42260"/>
    <lineage>
        <taxon>Eukaryota</taxon>
        <taxon>Fungi</taxon>
        <taxon>Dikarya</taxon>
        <taxon>Ascomycota</taxon>
        <taxon>Saccharomycotina</taxon>
        <taxon>Saccharomycetes</taxon>
        <taxon>Saccharomycetales</taxon>
        <taxon>Saccharomycetaceae</taxon>
        <taxon>Zygotorulaspora</taxon>
    </lineage>
</organism>
<dbReference type="Gene3D" id="2.60.270.60">
    <property type="match status" value="1"/>
</dbReference>
<dbReference type="OrthoDB" id="4065598at2759"/>
<name>A0A7H9B1J4_ZYGMR</name>
<accession>A0A7H9B1J4</accession>
<dbReference type="Pfam" id="PF09795">
    <property type="entry name" value="ATG31"/>
    <property type="match status" value="1"/>
</dbReference>
<dbReference type="EMBL" id="CP058606">
    <property type="protein sequence ID" value="QLG71839.1"/>
    <property type="molecule type" value="Genomic_DNA"/>
</dbReference>
<gene>
    <name evidence="1" type="ORF">HG535_0C01880</name>
</gene>
<protein>
    <submittedName>
        <fullName evidence="1">Uncharacterized protein</fullName>
    </submittedName>
</protein>
<dbReference type="GO" id="GO:0006914">
    <property type="term" value="P:autophagy"/>
    <property type="evidence" value="ECO:0007669"/>
    <property type="project" value="InterPro"/>
</dbReference>
<dbReference type="GO" id="GO:0000407">
    <property type="term" value="C:phagophore assembly site"/>
    <property type="evidence" value="ECO:0007669"/>
    <property type="project" value="InterPro"/>
</dbReference>
<dbReference type="InterPro" id="IPR018621">
    <property type="entry name" value="Atg31"/>
</dbReference>
<proteinExistence type="predicted"/>
<dbReference type="KEGG" id="zmk:HG535_0C01880"/>
<reference evidence="1 2" key="1">
    <citation type="submission" date="2020-07" db="EMBL/GenBank/DDBJ databases">
        <title>The yeast mating-type switching endonuclease HO is a domesticated member of an unorthodox homing genetic element family.</title>
        <authorList>
            <person name="Coughlan A.Y."/>
            <person name="Lombardi L."/>
            <person name="Braun-Galleani S."/>
            <person name="Martos A.R."/>
            <person name="Galeote V."/>
            <person name="Bigey F."/>
            <person name="Dequin S."/>
            <person name="Byrne K.P."/>
            <person name="Wolfe K.H."/>
        </authorList>
    </citation>
    <scope>NUCLEOTIDE SEQUENCE [LARGE SCALE GENOMIC DNA]</scope>
    <source>
        <strain evidence="1 2">NRRL Y-6702</strain>
    </source>
</reference>
<sequence length="147" mass="16544">MEPLDLTVYDKNIRYTLSHGDQSSTHQTPDDGLNAMFPTNIKYIFEEDADNVELAVADETIENVIIIYLGESGALEDVEVISDRYELLGFRKRTLGTNNEAETYDIELDVLSEFSDLSTIASELSLNDLIKLYTTQNEQLQAISNSI</sequence>
<dbReference type="RefSeq" id="XP_037143567.1">
    <property type="nucleotide sequence ID" value="XM_037287672.1"/>
</dbReference>
<dbReference type="Proteomes" id="UP000509704">
    <property type="component" value="Chromosome 3"/>
</dbReference>
<keyword evidence="2" id="KW-1185">Reference proteome</keyword>
<dbReference type="GeneID" id="59235535"/>